<organism evidence="1 2">
    <name type="scientific">Cafeteria roenbergensis virus (strain BV-PW1)</name>
    <name type="common">CroV</name>
    <dbReference type="NCBI Taxonomy" id="693272"/>
    <lineage>
        <taxon>Viruses</taxon>
        <taxon>Varidnaviria</taxon>
        <taxon>Bamfordvirae</taxon>
        <taxon>Nucleocytoviricota</taxon>
        <taxon>Megaviricetes</taxon>
        <taxon>Imitervirales</taxon>
        <taxon>Mimiviridae</taxon>
        <taxon>Aliimimivirinae</taxon>
        <taxon>Rheavirus</taxon>
        <taxon>Rheavirus sinusmexicani</taxon>
    </lineage>
</organism>
<protein>
    <submittedName>
        <fullName evidence="1">Uncharacterized protein</fullName>
    </submittedName>
</protein>
<accession>E3T557</accession>
<sequence>MADVFSKKSISFDYNTINADKIQDNFYDWYVEMYGTSPICLYLNLLDHSNKNDFISFNFDDKTNKLVSNFDTYKEYMTSCEYCHAISVIEVYLKYLRNM</sequence>
<reference evidence="1 2" key="1">
    <citation type="journal article" date="2010" name="Proc. Natl. Acad. Sci. U.S.A.">
        <title>Giant virus with a remarkable complement of genes infects marine zooplankton.</title>
        <authorList>
            <person name="Fischer M.G."/>
            <person name="Allen M.J."/>
            <person name="Wilson W.H."/>
            <person name="Suttle C.A."/>
        </authorList>
    </citation>
    <scope>NUCLEOTIDE SEQUENCE [LARGE SCALE GENOMIC DNA]</scope>
    <source>
        <strain evidence="1 2">BV-PW1</strain>
    </source>
</reference>
<evidence type="ECO:0000313" key="1">
    <source>
        <dbReference type="EMBL" id="ADO67320.1"/>
    </source>
</evidence>
<dbReference type="KEGG" id="vg:9887689"/>
<gene>
    <name evidence="1" type="ORF">crov287</name>
</gene>
<dbReference type="EMBL" id="GU244497">
    <property type="protein sequence ID" value="ADO67320.1"/>
    <property type="molecule type" value="Genomic_DNA"/>
</dbReference>
<name>E3T557_CROVB</name>
<dbReference type="RefSeq" id="YP_003969919.1">
    <property type="nucleotide sequence ID" value="NC_014637.1"/>
</dbReference>
<evidence type="ECO:0000313" key="2">
    <source>
        <dbReference type="Proteomes" id="UP000029781"/>
    </source>
</evidence>
<keyword evidence="2" id="KW-1185">Reference proteome</keyword>
<organismHost>
    <name type="scientific">Cafeteria roenbergensis</name>
    <name type="common">Marine flagellate</name>
    <dbReference type="NCBI Taxonomy" id="33653"/>
</organismHost>
<dbReference type="Proteomes" id="UP000029781">
    <property type="component" value="Segment"/>
</dbReference>
<dbReference type="GeneID" id="9887689"/>
<proteinExistence type="predicted"/>